<evidence type="ECO:0000313" key="2">
    <source>
        <dbReference type="EMBL" id="KAF9744318.1"/>
    </source>
</evidence>
<comment type="caution">
    <text evidence="2">The sequence shown here is derived from an EMBL/GenBank/DDBJ whole genome shotgun (WGS) entry which is preliminary data.</text>
</comment>
<sequence>MEPIRLGGLGIICQIDESLFVHKVKYHRGRAPRRQVWVFGIVDTSTSPAIGYMRIVEDRSAATLLPIVQEVCLPGTIIHSDMWAGYRELSERTGFDHGTVNHRFNFVDPITGVHTQHVESFWNAHKEKIKAMKGVRACQLQSHLDEFMFKARYMNMEFESILKLLIVQN</sequence>
<keyword evidence="3" id="KW-1185">Reference proteome</keyword>
<dbReference type="InterPro" id="IPR024445">
    <property type="entry name" value="Tnp_ISXO2-like"/>
</dbReference>
<name>A0A9P6GUZ0_9MICR</name>
<protein>
    <recommendedName>
        <fullName evidence="1">ISXO2-like transposase domain-containing protein</fullName>
    </recommendedName>
</protein>
<feature type="domain" description="ISXO2-like transposase" evidence="1">
    <location>
        <begin position="5"/>
        <end position="154"/>
    </location>
</feature>
<dbReference type="PANTHER" id="PTHR47163">
    <property type="entry name" value="DDE_TNP_IS1595 DOMAIN-CONTAINING PROTEIN"/>
    <property type="match status" value="1"/>
</dbReference>
<dbReference type="EMBL" id="SBJO01001513">
    <property type="protein sequence ID" value="KAF9744318.1"/>
    <property type="molecule type" value="Genomic_DNA"/>
</dbReference>
<dbReference type="NCBIfam" id="NF033547">
    <property type="entry name" value="transpos_IS1595"/>
    <property type="match status" value="1"/>
</dbReference>
<dbReference type="Pfam" id="PF12762">
    <property type="entry name" value="DDE_Tnp_IS1595"/>
    <property type="match status" value="1"/>
</dbReference>
<dbReference type="InterPro" id="IPR053164">
    <property type="entry name" value="IS1016-like_transposase"/>
</dbReference>
<dbReference type="Proteomes" id="UP000740883">
    <property type="component" value="Unassembled WGS sequence"/>
</dbReference>
<accession>A0A9P6GUZ0</accession>
<dbReference type="SMART" id="SM01126">
    <property type="entry name" value="DDE_Tnp_IS1595"/>
    <property type="match status" value="1"/>
</dbReference>
<reference evidence="2 3" key="1">
    <citation type="journal article" date="2020" name="Genome Biol. Evol.">
        <title>Comparative genomics of strictly vertically transmitted, feminizing microsporidia endosymbionts of amphipod crustaceans.</title>
        <authorList>
            <person name="Cormier A."/>
            <person name="Chebbi M.A."/>
            <person name="Giraud I."/>
            <person name="Wattier R."/>
            <person name="Teixeira M."/>
            <person name="Gilbert C."/>
            <person name="Rigaud T."/>
            <person name="Cordaux R."/>
        </authorList>
    </citation>
    <scope>NUCLEOTIDE SEQUENCE [LARGE SCALE GENOMIC DNA]</scope>
    <source>
        <strain evidence="2 3">Ou3-Ou53</strain>
    </source>
</reference>
<proteinExistence type="predicted"/>
<dbReference type="AlphaFoldDB" id="A0A9P6GUZ0"/>
<dbReference type="OrthoDB" id="2192452at2759"/>
<gene>
    <name evidence="2" type="ORF">NGRA_3576</name>
</gene>
<evidence type="ECO:0000259" key="1">
    <source>
        <dbReference type="SMART" id="SM01126"/>
    </source>
</evidence>
<dbReference type="PANTHER" id="PTHR47163:SF2">
    <property type="entry name" value="SI:DKEY-17M8.2"/>
    <property type="match status" value="1"/>
</dbReference>
<evidence type="ECO:0000313" key="3">
    <source>
        <dbReference type="Proteomes" id="UP000740883"/>
    </source>
</evidence>
<organism evidence="2 3">
    <name type="scientific">Nosema granulosis</name>
    <dbReference type="NCBI Taxonomy" id="83296"/>
    <lineage>
        <taxon>Eukaryota</taxon>
        <taxon>Fungi</taxon>
        <taxon>Fungi incertae sedis</taxon>
        <taxon>Microsporidia</taxon>
        <taxon>Nosematidae</taxon>
        <taxon>Nosema</taxon>
    </lineage>
</organism>